<dbReference type="AlphaFoldDB" id="A0A166MWX8"/>
<dbReference type="STRING" id="436010.A0A166MWX8"/>
<evidence type="ECO:0000313" key="3">
    <source>
        <dbReference type="Proteomes" id="UP000076532"/>
    </source>
</evidence>
<gene>
    <name evidence="2" type="ORF">FIBSPDRAFT_422791</name>
</gene>
<dbReference type="OrthoDB" id="3319272at2759"/>
<dbReference type="Proteomes" id="UP000076532">
    <property type="component" value="Unassembled WGS sequence"/>
</dbReference>
<name>A0A166MWX8_9AGAM</name>
<accession>A0A166MWX8</accession>
<dbReference type="EMBL" id="KV417526">
    <property type="protein sequence ID" value="KZP24410.1"/>
    <property type="molecule type" value="Genomic_DNA"/>
</dbReference>
<feature type="compositionally biased region" description="Basic and acidic residues" evidence="1">
    <location>
        <begin position="126"/>
        <end position="136"/>
    </location>
</feature>
<proteinExistence type="predicted"/>
<sequence>MKWLSPWCRASGSLAGSPARYSTYVVVSPPGSKATSAANKHTVVLASIAHNPSPADLAGTRQSIFSASATVFLLKQEQSSAGVQAGAFDLTDPNDSTQVAAAATGKIVEPHPCLAERGSSGGGYDRSVERDEDGERGGSAVRGKDGGVGVVVGEVTIYRLTHRRYLKC</sequence>
<reference evidence="2 3" key="1">
    <citation type="journal article" date="2016" name="Mol. Biol. Evol.">
        <title>Comparative Genomics of Early-Diverging Mushroom-Forming Fungi Provides Insights into the Origins of Lignocellulose Decay Capabilities.</title>
        <authorList>
            <person name="Nagy L.G."/>
            <person name="Riley R."/>
            <person name="Tritt A."/>
            <person name="Adam C."/>
            <person name="Daum C."/>
            <person name="Floudas D."/>
            <person name="Sun H."/>
            <person name="Yadav J.S."/>
            <person name="Pangilinan J."/>
            <person name="Larsson K.H."/>
            <person name="Matsuura K."/>
            <person name="Barry K."/>
            <person name="Labutti K."/>
            <person name="Kuo R."/>
            <person name="Ohm R.A."/>
            <person name="Bhattacharya S.S."/>
            <person name="Shirouzu T."/>
            <person name="Yoshinaga Y."/>
            <person name="Martin F.M."/>
            <person name="Grigoriev I.V."/>
            <person name="Hibbett D.S."/>
        </authorList>
    </citation>
    <scope>NUCLEOTIDE SEQUENCE [LARGE SCALE GENOMIC DNA]</scope>
    <source>
        <strain evidence="2 3">CBS 109695</strain>
    </source>
</reference>
<feature type="region of interest" description="Disordered" evidence="1">
    <location>
        <begin position="112"/>
        <end position="145"/>
    </location>
</feature>
<evidence type="ECO:0000313" key="2">
    <source>
        <dbReference type="EMBL" id="KZP24410.1"/>
    </source>
</evidence>
<evidence type="ECO:0000256" key="1">
    <source>
        <dbReference type="SAM" id="MobiDB-lite"/>
    </source>
</evidence>
<protein>
    <submittedName>
        <fullName evidence="2">Uncharacterized protein</fullName>
    </submittedName>
</protein>
<organism evidence="2 3">
    <name type="scientific">Athelia psychrophila</name>
    <dbReference type="NCBI Taxonomy" id="1759441"/>
    <lineage>
        <taxon>Eukaryota</taxon>
        <taxon>Fungi</taxon>
        <taxon>Dikarya</taxon>
        <taxon>Basidiomycota</taxon>
        <taxon>Agaricomycotina</taxon>
        <taxon>Agaricomycetes</taxon>
        <taxon>Agaricomycetidae</taxon>
        <taxon>Atheliales</taxon>
        <taxon>Atheliaceae</taxon>
        <taxon>Athelia</taxon>
    </lineage>
</organism>
<keyword evidence="3" id="KW-1185">Reference proteome</keyword>